<feature type="non-terminal residue" evidence="1">
    <location>
        <position position="87"/>
    </location>
</feature>
<protein>
    <submittedName>
        <fullName evidence="1">Uncharacterized protein</fullName>
    </submittedName>
</protein>
<name>A0A0C9X536_9AGAR</name>
<reference evidence="2" key="2">
    <citation type="submission" date="2015-01" db="EMBL/GenBank/DDBJ databases">
        <title>Evolutionary Origins and Diversification of the Mycorrhizal Mutualists.</title>
        <authorList>
            <consortium name="DOE Joint Genome Institute"/>
            <consortium name="Mycorrhizal Genomics Consortium"/>
            <person name="Kohler A."/>
            <person name="Kuo A."/>
            <person name="Nagy L.G."/>
            <person name="Floudas D."/>
            <person name="Copeland A."/>
            <person name="Barry K.W."/>
            <person name="Cichocki N."/>
            <person name="Veneault-Fourrey C."/>
            <person name="LaButti K."/>
            <person name="Lindquist E.A."/>
            <person name="Lipzen A."/>
            <person name="Lundell T."/>
            <person name="Morin E."/>
            <person name="Murat C."/>
            <person name="Riley R."/>
            <person name="Ohm R."/>
            <person name="Sun H."/>
            <person name="Tunlid A."/>
            <person name="Henrissat B."/>
            <person name="Grigoriev I.V."/>
            <person name="Hibbett D.S."/>
            <person name="Martin F."/>
        </authorList>
    </citation>
    <scope>NUCLEOTIDE SEQUENCE [LARGE SCALE GENOMIC DNA]</scope>
    <source>
        <strain evidence="2">LaAM-08-1</strain>
    </source>
</reference>
<keyword evidence="2" id="KW-1185">Reference proteome</keyword>
<sequence length="87" mass="9159">MSAHALLVMNNLGVVEAFFEGIRDMLDGSGHTDGMGVDGDHSGIVEGDSASGDADLASLDDANIGRKKDWDYDVVPFKVAYDGSLRA</sequence>
<proteinExistence type="predicted"/>
<accession>A0A0C9X536</accession>
<dbReference type="HOGENOM" id="CLU_182425_0_0_1"/>
<dbReference type="EMBL" id="KN838986">
    <property type="protein sequence ID" value="KIJ91612.1"/>
    <property type="molecule type" value="Genomic_DNA"/>
</dbReference>
<organism evidence="1 2">
    <name type="scientific">Laccaria amethystina LaAM-08-1</name>
    <dbReference type="NCBI Taxonomy" id="1095629"/>
    <lineage>
        <taxon>Eukaryota</taxon>
        <taxon>Fungi</taxon>
        <taxon>Dikarya</taxon>
        <taxon>Basidiomycota</taxon>
        <taxon>Agaricomycotina</taxon>
        <taxon>Agaricomycetes</taxon>
        <taxon>Agaricomycetidae</taxon>
        <taxon>Agaricales</taxon>
        <taxon>Agaricineae</taxon>
        <taxon>Hydnangiaceae</taxon>
        <taxon>Laccaria</taxon>
    </lineage>
</organism>
<dbReference type="Proteomes" id="UP000054477">
    <property type="component" value="Unassembled WGS sequence"/>
</dbReference>
<evidence type="ECO:0000313" key="2">
    <source>
        <dbReference type="Proteomes" id="UP000054477"/>
    </source>
</evidence>
<evidence type="ECO:0000313" key="1">
    <source>
        <dbReference type="EMBL" id="KIJ91612.1"/>
    </source>
</evidence>
<gene>
    <name evidence="1" type="ORF">K443DRAFT_685872</name>
</gene>
<dbReference type="OrthoDB" id="27601at2759"/>
<dbReference type="AlphaFoldDB" id="A0A0C9X536"/>
<reference evidence="1 2" key="1">
    <citation type="submission" date="2014-04" db="EMBL/GenBank/DDBJ databases">
        <authorList>
            <consortium name="DOE Joint Genome Institute"/>
            <person name="Kuo A."/>
            <person name="Kohler A."/>
            <person name="Nagy L.G."/>
            <person name="Floudas D."/>
            <person name="Copeland A."/>
            <person name="Barry K.W."/>
            <person name="Cichocki N."/>
            <person name="Veneault-Fourrey C."/>
            <person name="LaButti K."/>
            <person name="Lindquist E.A."/>
            <person name="Lipzen A."/>
            <person name="Lundell T."/>
            <person name="Morin E."/>
            <person name="Murat C."/>
            <person name="Sun H."/>
            <person name="Tunlid A."/>
            <person name="Henrissat B."/>
            <person name="Grigoriev I.V."/>
            <person name="Hibbett D.S."/>
            <person name="Martin F."/>
            <person name="Nordberg H.P."/>
            <person name="Cantor M.N."/>
            <person name="Hua S.X."/>
        </authorList>
    </citation>
    <scope>NUCLEOTIDE SEQUENCE [LARGE SCALE GENOMIC DNA]</scope>
    <source>
        <strain evidence="1 2">LaAM-08-1</strain>
    </source>
</reference>